<dbReference type="Pfam" id="PF08263">
    <property type="entry name" value="LRRNT_2"/>
    <property type="match status" value="1"/>
</dbReference>
<evidence type="ECO:0000256" key="2">
    <source>
        <dbReference type="ARBA" id="ARBA00022737"/>
    </source>
</evidence>
<dbReference type="InterPro" id="IPR032675">
    <property type="entry name" value="LRR_dom_sf"/>
</dbReference>
<keyword evidence="2" id="KW-0677">Repeat</keyword>
<dbReference type="OrthoDB" id="1700550at2759"/>
<sequence>MIEKVDLLLCSLGVSTSSFKVSTISKDIHKLYNANVKTWINSETDRTAITRLWELVNLRNKYNRDVLSLEFLLLDPKSCDPNDLLALKEFSGNLTNGSIISVWSTNSVCCKWDGVSCNNLNLDSIYMKLEVLDLSYYMLSGSVSQVLNAIVSMVSSIQKSATPSDSSGGLMAKGLTNCSTTLQQLHVDSNLLSGHLPDIIFDVIFGVAIYFFQQLLWAVEQETK</sequence>
<name>A0A835HR22_9MAGN</name>
<dbReference type="InterPro" id="IPR013210">
    <property type="entry name" value="LRR_N_plant-typ"/>
</dbReference>
<keyword evidence="5" id="KW-1185">Reference proteome</keyword>
<dbReference type="Proteomes" id="UP000631114">
    <property type="component" value="Unassembled WGS sequence"/>
</dbReference>
<comment type="caution">
    <text evidence="4">The sequence shown here is derived from an EMBL/GenBank/DDBJ whole genome shotgun (WGS) entry which is preliminary data.</text>
</comment>
<evidence type="ECO:0000259" key="3">
    <source>
        <dbReference type="Pfam" id="PF08263"/>
    </source>
</evidence>
<evidence type="ECO:0000313" key="4">
    <source>
        <dbReference type="EMBL" id="KAF9604245.1"/>
    </source>
</evidence>
<evidence type="ECO:0000313" key="5">
    <source>
        <dbReference type="Proteomes" id="UP000631114"/>
    </source>
</evidence>
<accession>A0A835HR22</accession>
<dbReference type="AlphaFoldDB" id="A0A835HR22"/>
<dbReference type="Gene3D" id="3.80.10.10">
    <property type="entry name" value="Ribonuclease Inhibitor"/>
    <property type="match status" value="1"/>
</dbReference>
<dbReference type="EMBL" id="JADFTS010000005">
    <property type="protein sequence ID" value="KAF9604245.1"/>
    <property type="molecule type" value="Genomic_DNA"/>
</dbReference>
<keyword evidence="1" id="KW-0433">Leucine-rich repeat</keyword>
<evidence type="ECO:0000256" key="1">
    <source>
        <dbReference type="ARBA" id="ARBA00022614"/>
    </source>
</evidence>
<gene>
    <name evidence="4" type="ORF">IFM89_004951</name>
</gene>
<feature type="domain" description="Leucine-rich repeat-containing N-terminal plant-type" evidence="3">
    <location>
        <begin position="81"/>
        <end position="118"/>
    </location>
</feature>
<organism evidence="4 5">
    <name type="scientific">Coptis chinensis</name>
    <dbReference type="NCBI Taxonomy" id="261450"/>
    <lineage>
        <taxon>Eukaryota</taxon>
        <taxon>Viridiplantae</taxon>
        <taxon>Streptophyta</taxon>
        <taxon>Embryophyta</taxon>
        <taxon>Tracheophyta</taxon>
        <taxon>Spermatophyta</taxon>
        <taxon>Magnoliopsida</taxon>
        <taxon>Ranunculales</taxon>
        <taxon>Ranunculaceae</taxon>
        <taxon>Coptidoideae</taxon>
        <taxon>Coptis</taxon>
    </lineage>
</organism>
<proteinExistence type="predicted"/>
<reference evidence="4 5" key="1">
    <citation type="submission" date="2020-10" db="EMBL/GenBank/DDBJ databases">
        <title>The Coptis chinensis genome and diversification of protoberbering-type alkaloids.</title>
        <authorList>
            <person name="Wang B."/>
            <person name="Shu S."/>
            <person name="Song C."/>
            <person name="Liu Y."/>
        </authorList>
    </citation>
    <scope>NUCLEOTIDE SEQUENCE [LARGE SCALE GENOMIC DNA]</scope>
    <source>
        <strain evidence="4">HL-2020</strain>
        <tissue evidence="4">Leaf</tissue>
    </source>
</reference>
<protein>
    <recommendedName>
        <fullName evidence="3">Leucine-rich repeat-containing N-terminal plant-type domain-containing protein</fullName>
    </recommendedName>
</protein>